<evidence type="ECO:0000313" key="4">
    <source>
        <dbReference type="EMBL" id="MCC2131039.1"/>
    </source>
</evidence>
<dbReference type="SUPFAM" id="SSF52374">
    <property type="entry name" value="Nucleotidylyl transferase"/>
    <property type="match status" value="1"/>
</dbReference>
<name>A0AAE3AGL5_9FIRM</name>
<reference evidence="4" key="1">
    <citation type="submission" date="2021-10" db="EMBL/GenBank/DDBJ databases">
        <title>Anaerobic single-cell dispensing facilitates the cultivation of human gut bacteria.</title>
        <authorList>
            <person name="Afrizal A."/>
        </authorList>
    </citation>
    <scope>NUCLEOTIDE SEQUENCE</scope>
    <source>
        <strain evidence="4">CLA-AA-H272</strain>
    </source>
</reference>
<dbReference type="Pfam" id="PF08218">
    <property type="entry name" value="Citrate_ly_lig"/>
    <property type="match status" value="1"/>
</dbReference>
<feature type="domain" description="N-acetyltransferase" evidence="3">
    <location>
        <begin position="1"/>
        <end position="137"/>
    </location>
</feature>
<dbReference type="GO" id="GO:0008771">
    <property type="term" value="F:[citrate (pro-3S)-lyase] ligase activity"/>
    <property type="evidence" value="ECO:0007669"/>
    <property type="project" value="UniProtKB-EC"/>
</dbReference>
<dbReference type="SMART" id="SM00764">
    <property type="entry name" value="Citrate_ly_lig"/>
    <property type="match status" value="1"/>
</dbReference>
<dbReference type="PROSITE" id="PS51186">
    <property type="entry name" value="GNAT"/>
    <property type="match status" value="1"/>
</dbReference>
<dbReference type="InterPro" id="IPR005216">
    <property type="entry name" value="Citrate_lyase_ligase"/>
</dbReference>
<dbReference type="GO" id="GO:0016747">
    <property type="term" value="F:acyltransferase activity, transferring groups other than amino-acyl groups"/>
    <property type="evidence" value="ECO:0007669"/>
    <property type="project" value="InterPro"/>
</dbReference>
<keyword evidence="2" id="KW-0067">ATP-binding</keyword>
<keyword evidence="1" id="KW-0547">Nucleotide-binding</keyword>
<proteinExistence type="predicted"/>
<dbReference type="InterPro" id="IPR016181">
    <property type="entry name" value="Acyl_CoA_acyltransferase"/>
</dbReference>
<accession>A0AAE3AGL5</accession>
<keyword evidence="5" id="KW-1185">Reference proteome</keyword>
<dbReference type="InterPro" id="IPR013166">
    <property type="entry name" value="Citrate_lyase_ligase_C"/>
</dbReference>
<evidence type="ECO:0000256" key="1">
    <source>
        <dbReference type="ARBA" id="ARBA00022741"/>
    </source>
</evidence>
<dbReference type="PANTHER" id="PTHR40599">
    <property type="entry name" value="[CITRATE [PRO-3S]-LYASE] LIGASE"/>
    <property type="match status" value="1"/>
</dbReference>
<gene>
    <name evidence="4" type="primary">citC</name>
    <name evidence="4" type="ORF">LKD37_16315</name>
</gene>
<sequence>MPDLRIVTALPQSLRPAYEALLASAGLRDEGDADCTALLSSDGGALLACGSVSGRVLKQIAVAPWAEGDGACARIITALLEESARRGAAHPFLYTKPKNARLFRSLGFFPVAETADMLMMEHRRGGVERYIASLPAYDGESGAVVCHANPFTRGHRHLVEYAAARCPHLYVFVLSEETGDFPAADRLELVRRGTADLPNVDVVPGGDYIISRATFPAYFLQGDPEQARCDLELTLFGKRIAPALGITRRFVGQEPYSPVTARYNQRMQALLPQWGIRVEEIPRLEGISASRVRQLLRQGRLAELQPLVPETTYAYCRDHFGTGAPCP</sequence>
<dbReference type="PIRSF" id="PIRSF005751">
    <property type="entry name" value="Acet_citr_lig"/>
    <property type="match status" value="1"/>
</dbReference>
<evidence type="ECO:0000259" key="3">
    <source>
        <dbReference type="PROSITE" id="PS51186"/>
    </source>
</evidence>
<dbReference type="EMBL" id="JAJEPW010000096">
    <property type="protein sequence ID" value="MCC2131039.1"/>
    <property type="molecule type" value="Genomic_DNA"/>
</dbReference>
<keyword evidence="4" id="KW-0436">Ligase</keyword>
<dbReference type="InterPro" id="IPR000182">
    <property type="entry name" value="GNAT_dom"/>
</dbReference>
<evidence type="ECO:0000256" key="2">
    <source>
        <dbReference type="ARBA" id="ARBA00022840"/>
    </source>
</evidence>
<dbReference type="GO" id="GO:0005524">
    <property type="term" value="F:ATP binding"/>
    <property type="evidence" value="ECO:0007669"/>
    <property type="project" value="UniProtKB-KW"/>
</dbReference>
<dbReference type="InterPro" id="IPR014729">
    <property type="entry name" value="Rossmann-like_a/b/a_fold"/>
</dbReference>
<protein>
    <submittedName>
        <fullName evidence="4">[citrate (Pro-3S)-lyase] ligase</fullName>
        <ecNumber evidence="4">6.2.1.22</ecNumber>
    </submittedName>
</protein>
<dbReference type="NCBIfam" id="TIGR00124">
    <property type="entry name" value="cit_ly_ligase"/>
    <property type="match status" value="1"/>
</dbReference>
<dbReference type="SUPFAM" id="SSF55729">
    <property type="entry name" value="Acyl-CoA N-acyltransferases (Nat)"/>
    <property type="match status" value="1"/>
</dbReference>
<evidence type="ECO:0000313" key="5">
    <source>
        <dbReference type="Proteomes" id="UP001199319"/>
    </source>
</evidence>
<dbReference type="Gene3D" id="3.40.50.620">
    <property type="entry name" value="HUPs"/>
    <property type="match status" value="1"/>
</dbReference>
<dbReference type="PANTHER" id="PTHR40599:SF1">
    <property type="entry name" value="[CITRATE [PRO-3S]-LYASE] LIGASE"/>
    <property type="match status" value="1"/>
</dbReference>
<dbReference type="Gene3D" id="3.40.630.30">
    <property type="match status" value="1"/>
</dbReference>
<dbReference type="RefSeq" id="WP_349048624.1">
    <property type="nucleotide sequence ID" value="NZ_JBBNJF010000059.1"/>
</dbReference>
<comment type="caution">
    <text evidence="4">The sequence shown here is derived from an EMBL/GenBank/DDBJ whole genome shotgun (WGS) entry which is preliminary data.</text>
</comment>
<dbReference type="EC" id="6.2.1.22" evidence="4"/>
<dbReference type="Proteomes" id="UP001199319">
    <property type="component" value="Unassembled WGS sequence"/>
</dbReference>
<dbReference type="AlphaFoldDB" id="A0AAE3AGL5"/>
<organism evidence="4 5">
    <name type="scientific">Brotocaccenecus cirricatena</name>
    <dbReference type="NCBI Taxonomy" id="3064195"/>
    <lineage>
        <taxon>Bacteria</taxon>
        <taxon>Bacillati</taxon>
        <taxon>Bacillota</taxon>
        <taxon>Clostridia</taxon>
        <taxon>Eubacteriales</taxon>
        <taxon>Oscillospiraceae</taxon>
        <taxon>Brotocaccenecus</taxon>
    </lineage>
</organism>